<dbReference type="InterPro" id="IPR002182">
    <property type="entry name" value="NB-ARC"/>
</dbReference>
<dbReference type="OrthoDB" id="441260at2"/>
<dbReference type="Pfam" id="PF00931">
    <property type="entry name" value="NB-ARC"/>
    <property type="match status" value="1"/>
</dbReference>
<name>A0A2T1GBQ6_9CYAN</name>
<comment type="caution">
    <text evidence="2">The sequence shown here is derived from an EMBL/GenBank/DDBJ whole genome shotgun (WGS) entry which is preliminary data.</text>
</comment>
<dbReference type="EMBL" id="PVWO01000233">
    <property type="protein sequence ID" value="PSB54779.1"/>
    <property type="molecule type" value="Genomic_DNA"/>
</dbReference>
<dbReference type="GO" id="GO:0043531">
    <property type="term" value="F:ADP binding"/>
    <property type="evidence" value="ECO:0007669"/>
    <property type="project" value="InterPro"/>
</dbReference>
<dbReference type="Gene3D" id="3.40.50.300">
    <property type="entry name" value="P-loop containing nucleotide triphosphate hydrolases"/>
    <property type="match status" value="1"/>
</dbReference>
<evidence type="ECO:0000259" key="1">
    <source>
        <dbReference type="Pfam" id="PF00931"/>
    </source>
</evidence>
<feature type="domain" description="NB-ARC" evidence="1">
    <location>
        <begin position="139"/>
        <end position="237"/>
    </location>
</feature>
<dbReference type="RefSeq" id="WP_106307357.1">
    <property type="nucleotide sequence ID" value="NZ_PVWO01000233.1"/>
</dbReference>
<dbReference type="InterPro" id="IPR027417">
    <property type="entry name" value="P-loop_NTPase"/>
</dbReference>
<organism evidence="2 3">
    <name type="scientific">Chamaesiphon polymorphus CCALA 037</name>
    <dbReference type="NCBI Taxonomy" id="2107692"/>
    <lineage>
        <taxon>Bacteria</taxon>
        <taxon>Bacillati</taxon>
        <taxon>Cyanobacteriota</taxon>
        <taxon>Cyanophyceae</taxon>
        <taxon>Gomontiellales</taxon>
        <taxon>Chamaesiphonaceae</taxon>
        <taxon>Chamaesiphon</taxon>
    </lineage>
</organism>
<dbReference type="AlphaFoldDB" id="A0A2T1GBQ6"/>
<gene>
    <name evidence="2" type="ORF">C7B77_17080</name>
</gene>
<evidence type="ECO:0000313" key="3">
    <source>
        <dbReference type="Proteomes" id="UP000238937"/>
    </source>
</evidence>
<accession>A0A2T1GBQ6</accession>
<dbReference type="SUPFAM" id="SSF52540">
    <property type="entry name" value="P-loop containing nucleoside triphosphate hydrolases"/>
    <property type="match status" value="1"/>
</dbReference>
<keyword evidence="3" id="KW-1185">Reference proteome</keyword>
<sequence length="298" mass="33351">MNYVFPDPKRYRGFVLTSIGLQKVQQRIQSLELQTGVHQGARAIAERVQTIEPDGIHPITVRKILRGDRGVDKRSIERVFAALQLVLAVGDYTHAGLAKGKISADFDRAGVRRHVVSEDSNSIAQTDVTGLMKERSRLRHKILVDECRLMVVVGASGTGKTELVKQITAEVAPAFEYFVWQSLAPAPTIDIMLAGLLESLLDPLDENRQLPMTVAGSIACLLDRFQRYRCLLVLDGVESILTDRPVARDYRRGYEGYQEVFEAISTRSHLSCSILISRKQPSGFEYLDDRFVSIIQLP</sequence>
<reference evidence="2 3" key="1">
    <citation type="submission" date="2018-03" db="EMBL/GenBank/DDBJ databases">
        <title>The ancient ancestry and fast evolution of plastids.</title>
        <authorList>
            <person name="Moore K.R."/>
            <person name="Magnabosco C."/>
            <person name="Momper L."/>
            <person name="Gold D.A."/>
            <person name="Bosak T."/>
            <person name="Fournier G.P."/>
        </authorList>
    </citation>
    <scope>NUCLEOTIDE SEQUENCE [LARGE SCALE GENOMIC DNA]</scope>
    <source>
        <strain evidence="2 3">CCALA 037</strain>
    </source>
</reference>
<dbReference type="Proteomes" id="UP000238937">
    <property type="component" value="Unassembled WGS sequence"/>
</dbReference>
<proteinExistence type="predicted"/>
<evidence type="ECO:0000313" key="2">
    <source>
        <dbReference type="EMBL" id="PSB54779.1"/>
    </source>
</evidence>
<protein>
    <recommendedName>
        <fullName evidence="1">NB-ARC domain-containing protein</fullName>
    </recommendedName>
</protein>